<dbReference type="Gene3D" id="1.10.10.10">
    <property type="entry name" value="Winged helix-like DNA-binding domain superfamily/Winged helix DNA-binding domain"/>
    <property type="match status" value="1"/>
</dbReference>
<dbReference type="SMART" id="SM00347">
    <property type="entry name" value="HTH_MARR"/>
    <property type="match status" value="1"/>
</dbReference>
<sequence>MEQEELEQYIDRLQQIFLHTMRKISKKTTDCEPKLTGPQFFILQLLHNEGRSTVSSLAEEMAVKPSAITAMIDRLLKQGYVLRDRDEQDRRVVFIQISEAGRGILEESLQKRKKILAQYLSHLEREELESLISIYEKISRLDIKE</sequence>
<proteinExistence type="predicted"/>
<dbReference type="Pfam" id="PF01047">
    <property type="entry name" value="MarR"/>
    <property type="match status" value="1"/>
</dbReference>
<dbReference type="AlphaFoldDB" id="A0A6I4VUU9"/>
<evidence type="ECO:0000256" key="3">
    <source>
        <dbReference type="ARBA" id="ARBA00023163"/>
    </source>
</evidence>
<reference evidence="5 6" key="1">
    <citation type="submission" date="2019-12" db="EMBL/GenBank/DDBJ databases">
        <title>Whole-genome analyses of novel actinobacteria.</title>
        <authorList>
            <person name="Sahin N."/>
            <person name="Saygin H."/>
        </authorList>
    </citation>
    <scope>NUCLEOTIDE SEQUENCE [LARGE SCALE GENOMIC DNA]</scope>
    <source>
        <strain evidence="5 6">KC615</strain>
    </source>
</reference>
<dbReference type="PROSITE" id="PS50995">
    <property type="entry name" value="HTH_MARR_2"/>
    <property type="match status" value="1"/>
</dbReference>
<keyword evidence="6" id="KW-1185">Reference proteome</keyword>
<dbReference type="PANTHER" id="PTHR42756">
    <property type="entry name" value="TRANSCRIPTIONAL REGULATOR, MARR"/>
    <property type="match status" value="1"/>
</dbReference>
<comment type="caution">
    <text evidence="5">The sequence shown here is derived from an EMBL/GenBank/DDBJ whole genome shotgun (WGS) entry which is preliminary data.</text>
</comment>
<dbReference type="InterPro" id="IPR000835">
    <property type="entry name" value="HTH_MarR-typ"/>
</dbReference>
<keyword evidence="1" id="KW-0805">Transcription regulation</keyword>
<dbReference type="PANTHER" id="PTHR42756:SF1">
    <property type="entry name" value="TRANSCRIPTIONAL REPRESSOR OF EMRAB OPERON"/>
    <property type="match status" value="1"/>
</dbReference>
<dbReference type="Proteomes" id="UP000430692">
    <property type="component" value="Unassembled WGS sequence"/>
</dbReference>
<evidence type="ECO:0000313" key="6">
    <source>
        <dbReference type="Proteomes" id="UP000430692"/>
    </source>
</evidence>
<keyword evidence="2" id="KW-0238">DNA-binding</keyword>
<feature type="domain" description="HTH marR-type" evidence="4">
    <location>
        <begin position="3"/>
        <end position="140"/>
    </location>
</feature>
<dbReference type="InterPro" id="IPR036388">
    <property type="entry name" value="WH-like_DNA-bd_sf"/>
</dbReference>
<organism evidence="5 6">
    <name type="scientific">Shimazuella alba</name>
    <dbReference type="NCBI Taxonomy" id="2690964"/>
    <lineage>
        <taxon>Bacteria</taxon>
        <taxon>Bacillati</taxon>
        <taxon>Bacillota</taxon>
        <taxon>Bacilli</taxon>
        <taxon>Bacillales</taxon>
        <taxon>Thermoactinomycetaceae</taxon>
        <taxon>Shimazuella</taxon>
    </lineage>
</organism>
<evidence type="ECO:0000256" key="1">
    <source>
        <dbReference type="ARBA" id="ARBA00023015"/>
    </source>
</evidence>
<dbReference type="InterPro" id="IPR036390">
    <property type="entry name" value="WH_DNA-bd_sf"/>
</dbReference>
<dbReference type="RefSeq" id="WP_160799315.1">
    <property type="nucleotide sequence ID" value="NZ_WUUL01000001.1"/>
</dbReference>
<gene>
    <name evidence="5" type="ORF">GSM42_00610</name>
</gene>
<accession>A0A6I4VUU9</accession>
<protein>
    <submittedName>
        <fullName evidence="5">MarR family transcriptional regulator</fullName>
    </submittedName>
</protein>
<dbReference type="EMBL" id="WUUL01000001">
    <property type="protein sequence ID" value="MXQ52274.1"/>
    <property type="molecule type" value="Genomic_DNA"/>
</dbReference>
<dbReference type="GO" id="GO:0003677">
    <property type="term" value="F:DNA binding"/>
    <property type="evidence" value="ECO:0007669"/>
    <property type="project" value="UniProtKB-KW"/>
</dbReference>
<keyword evidence="3" id="KW-0804">Transcription</keyword>
<evidence type="ECO:0000259" key="4">
    <source>
        <dbReference type="PROSITE" id="PS50995"/>
    </source>
</evidence>
<evidence type="ECO:0000313" key="5">
    <source>
        <dbReference type="EMBL" id="MXQ52274.1"/>
    </source>
</evidence>
<dbReference type="SUPFAM" id="SSF46785">
    <property type="entry name" value="Winged helix' DNA-binding domain"/>
    <property type="match status" value="1"/>
</dbReference>
<evidence type="ECO:0000256" key="2">
    <source>
        <dbReference type="ARBA" id="ARBA00023125"/>
    </source>
</evidence>
<dbReference type="PRINTS" id="PR00598">
    <property type="entry name" value="HTHMARR"/>
</dbReference>
<name>A0A6I4VUU9_9BACL</name>
<dbReference type="GO" id="GO:0003700">
    <property type="term" value="F:DNA-binding transcription factor activity"/>
    <property type="evidence" value="ECO:0007669"/>
    <property type="project" value="InterPro"/>
</dbReference>